<evidence type="ECO:0000256" key="1">
    <source>
        <dbReference type="ARBA" id="ARBA00009196"/>
    </source>
</evidence>
<evidence type="ECO:0000256" key="8">
    <source>
        <dbReference type="ARBA" id="ARBA00022840"/>
    </source>
</evidence>
<name>A0ABY5YIC5_9DEIO</name>
<evidence type="ECO:0000313" key="15">
    <source>
        <dbReference type="Proteomes" id="UP001060261"/>
    </source>
</evidence>
<comment type="catalytic activity">
    <reaction evidence="11">
        <text>L-seryl-[protein] + ATP = O-phospho-L-seryl-[protein] + ADP + H(+)</text>
        <dbReference type="Rhea" id="RHEA:17989"/>
        <dbReference type="Rhea" id="RHEA-COMP:9863"/>
        <dbReference type="Rhea" id="RHEA-COMP:11604"/>
        <dbReference type="ChEBI" id="CHEBI:15378"/>
        <dbReference type="ChEBI" id="CHEBI:29999"/>
        <dbReference type="ChEBI" id="CHEBI:30616"/>
        <dbReference type="ChEBI" id="CHEBI:83421"/>
        <dbReference type="ChEBI" id="CHEBI:456216"/>
        <dbReference type="EC" id="2.7.11.1"/>
    </reaction>
</comment>
<feature type="domain" description="RIO kinase" evidence="13">
    <location>
        <begin position="29"/>
        <end position="282"/>
    </location>
</feature>
<comment type="similarity">
    <text evidence="1">Belongs to the protein kinase superfamily. RIO-type Ser/Thr kinase family.</text>
</comment>
<feature type="compositionally biased region" description="Basic residues" evidence="12">
    <location>
        <begin position="20"/>
        <end position="33"/>
    </location>
</feature>
<dbReference type="Gene3D" id="3.30.200.20">
    <property type="entry name" value="Phosphorylase Kinase, domain 1"/>
    <property type="match status" value="1"/>
</dbReference>
<evidence type="ECO:0000313" key="14">
    <source>
        <dbReference type="EMBL" id="UWX64102.1"/>
    </source>
</evidence>
<sequence>MKDQTPDRQYGEDADQGLKISRKRRKPQGKRKLATLSVGTDTKDPVLTQLEELGLIGDVLAEIKSGKEATVYLAEGDPDLGVPGLIALKIYRDVAARSFKNTGEYGTGLARSSDAVAKAIAKRGSKGAAALQDLWVASEYLVLWQLWQAGLNVPEPLVGPDPFDYVQTSPAVLMRFVGDEDAPAPRLSDIRLTPEDARIAWQQALEGMARLLKLGLVHGDYSTYNLLWWEGSVMMIDFPQVSDQTNPNFQSLLKRDAGSLALSFKRLGIREDAESTLREVQRLARILEDKPRLTLP</sequence>
<keyword evidence="9" id="KW-0460">Magnesium</keyword>
<dbReference type="RefSeq" id="WP_260560377.1">
    <property type="nucleotide sequence ID" value="NZ_BAABEC010000020.1"/>
</dbReference>
<comment type="catalytic activity">
    <reaction evidence="10">
        <text>L-threonyl-[protein] + ATP = O-phospho-L-threonyl-[protein] + ADP + H(+)</text>
        <dbReference type="Rhea" id="RHEA:46608"/>
        <dbReference type="Rhea" id="RHEA-COMP:11060"/>
        <dbReference type="Rhea" id="RHEA-COMP:11605"/>
        <dbReference type="ChEBI" id="CHEBI:15378"/>
        <dbReference type="ChEBI" id="CHEBI:30013"/>
        <dbReference type="ChEBI" id="CHEBI:30616"/>
        <dbReference type="ChEBI" id="CHEBI:61977"/>
        <dbReference type="ChEBI" id="CHEBI:456216"/>
        <dbReference type="EC" id="2.7.11.1"/>
    </reaction>
</comment>
<evidence type="ECO:0000256" key="7">
    <source>
        <dbReference type="ARBA" id="ARBA00022777"/>
    </source>
</evidence>
<dbReference type="InterPro" id="IPR011009">
    <property type="entry name" value="Kinase-like_dom_sf"/>
</dbReference>
<keyword evidence="5" id="KW-0479">Metal-binding</keyword>
<gene>
    <name evidence="14" type="ORF">N0D28_00015</name>
</gene>
<dbReference type="InterPro" id="IPR018934">
    <property type="entry name" value="RIO_dom"/>
</dbReference>
<evidence type="ECO:0000256" key="12">
    <source>
        <dbReference type="SAM" id="MobiDB-lite"/>
    </source>
</evidence>
<dbReference type="InterPro" id="IPR051272">
    <property type="entry name" value="RIO-type_Ser/Thr_kinase"/>
</dbReference>
<proteinExistence type="inferred from homology"/>
<evidence type="ECO:0000256" key="2">
    <source>
        <dbReference type="ARBA" id="ARBA00012513"/>
    </source>
</evidence>
<accession>A0ABY5YIC5</accession>
<dbReference type="Proteomes" id="UP001060261">
    <property type="component" value="Chromosome"/>
</dbReference>
<evidence type="ECO:0000256" key="10">
    <source>
        <dbReference type="ARBA" id="ARBA00047899"/>
    </source>
</evidence>
<protein>
    <recommendedName>
        <fullName evidence="2">non-specific serine/threonine protein kinase</fullName>
        <ecNumber evidence="2">2.7.11.1</ecNumber>
    </recommendedName>
</protein>
<evidence type="ECO:0000259" key="13">
    <source>
        <dbReference type="SMART" id="SM00090"/>
    </source>
</evidence>
<keyword evidence="7 14" id="KW-0418">Kinase</keyword>
<dbReference type="Pfam" id="PF01163">
    <property type="entry name" value="RIO1"/>
    <property type="match status" value="1"/>
</dbReference>
<keyword evidence="6" id="KW-0547">Nucleotide-binding</keyword>
<keyword evidence="4" id="KW-0808">Transferase</keyword>
<keyword evidence="3" id="KW-0723">Serine/threonine-protein kinase</keyword>
<evidence type="ECO:0000256" key="4">
    <source>
        <dbReference type="ARBA" id="ARBA00022679"/>
    </source>
</evidence>
<organism evidence="14 15">
    <name type="scientific">Deinococcus rubellus</name>
    <dbReference type="NCBI Taxonomy" id="1889240"/>
    <lineage>
        <taxon>Bacteria</taxon>
        <taxon>Thermotogati</taxon>
        <taxon>Deinococcota</taxon>
        <taxon>Deinococci</taxon>
        <taxon>Deinococcales</taxon>
        <taxon>Deinococcaceae</taxon>
        <taxon>Deinococcus</taxon>
    </lineage>
</organism>
<dbReference type="SMART" id="SM00090">
    <property type="entry name" value="RIO"/>
    <property type="match status" value="1"/>
</dbReference>
<dbReference type="PANTHER" id="PTHR45723">
    <property type="entry name" value="SERINE/THREONINE-PROTEIN KINASE RIO1"/>
    <property type="match status" value="1"/>
</dbReference>
<dbReference type="Gene3D" id="1.10.510.10">
    <property type="entry name" value="Transferase(Phosphotransferase) domain 1"/>
    <property type="match status" value="1"/>
</dbReference>
<evidence type="ECO:0000256" key="6">
    <source>
        <dbReference type="ARBA" id="ARBA00022741"/>
    </source>
</evidence>
<feature type="compositionally biased region" description="Basic and acidic residues" evidence="12">
    <location>
        <begin position="1"/>
        <end position="11"/>
    </location>
</feature>
<feature type="region of interest" description="Disordered" evidence="12">
    <location>
        <begin position="1"/>
        <end position="33"/>
    </location>
</feature>
<evidence type="ECO:0000256" key="11">
    <source>
        <dbReference type="ARBA" id="ARBA00048679"/>
    </source>
</evidence>
<dbReference type="GO" id="GO:0016301">
    <property type="term" value="F:kinase activity"/>
    <property type="evidence" value="ECO:0007669"/>
    <property type="project" value="UniProtKB-KW"/>
</dbReference>
<keyword evidence="8" id="KW-0067">ATP-binding</keyword>
<evidence type="ECO:0000256" key="3">
    <source>
        <dbReference type="ARBA" id="ARBA00022527"/>
    </source>
</evidence>
<reference evidence="14" key="1">
    <citation type="submission" date="2022-09" db="EMBL/GenBank/DDBJ databases">
        <title>genome sequence of Deinococcus rubellus.</title>
        <authorList>
            <person name="Srinivasan S."/>
        </authorList>
    </citation>
    <scope>NUCLEOTIDE SEQUENCE</scope>
    <source>
        <strain evidence="14">Ant6</strain>
    </source>
</reference>
<dbReference type="SUPFAM" id="SSF56112">
    <property type="entry name" value="Protein kinase-like (PK-like)"/>
    <property type="match status" value="1"/>
</dbReference>
<evidence type="ECO:0000256" key="5">
    <source>
        <dbReference type="ARBA" id="ARBA00022723"/>
    </source>
</evidence>
<dbReference type="InterPro" id="IPR000687">
    <property type="entry name" value="RIO_kinase"/>
</dbReference>
<keyword evidence="15" id="KW-1185">Reference proteome</keyword>
<dbReference type="EMBL" id="CP104213">
    <property type="protein sequence ID" value="UWX64102.1"/>
    <property type="molecule type" value="Genomic_DNA"/>
</dbReference>
<dbReference type="EC" id="2.7.11.1" evidence="2"/>
<evidence type="ECO:0000256" key="9">
    <source>
        <dbReference type="ARBA" id="ARBA00022842"/>
    </source>
</evidence>